<dbReference type="Gene3D" id="1.20.1250.20">
    <property type="entry name" value="MFS general substrate transporter like domains"/>
    <property type="match status" value="2"/>
</dbReference>
<dbReference type="GO" id="GO:0022857">
    <property type="term" value="F:transmembrane transporter activity"/>
    <property type="evidence" value="ECO:0007669"/>
    <property type="project" value="InterPro"/>
</dbReference>
<proteinExistence type="predicted"/>
<keyword evidence="7" id="KW-1185">Reference proteome</keyword>
<reference evidence="6 7" key="2">
    <citation type="journal article" date="2011" name="ISME J.">
        <title>RNA-seq reveals cooperative metabolic interactions between two termite-gut spirochete species in co-culture.</title>
        <authorList>
            <person name="Rosenthal A.Z."/>
            <person name="Matson E.G."/>
            <person name="Eldar A."/>
            <person name="Leadbetter J.R."/>
        </authorList>
    </citation>
    <scope>NUCLEOTIDE SEQUENCE [LARGE SCALE GENOMIC DNA]</scope>
    <source>
        <strain evidence="7">ATCC BAA-888 / DSM 13862 / ZAS-9</strain>
    </source>
</reference>
<feature type="transmembrane region" description="Helical" evidence="4">
    <location>
        <begin position="329"/>
        <end position="352"/>
    </location>
</feature>
<dbReference type="Proteomes" id="UP000009222">
    <property type="component" value="Chromosome"/>
</dbReference>
<reference evidence="7" key="1">
    <citation type="submission" date="2009-12" db="EMBL/GenBank/DDBJ databases">
        <title>Complete sequence of Treponema azotonutricium strain ZAS-9.</title>
        <authorList>
            <person name="Tetu S.G."/>
            <person name="Matson E."/>
            <person name="Ren Q."/>
            <person name="Seshadri R."/>
            <person name="Elbourne L."/>
            <person name="Hassan K.A."/>
            <person name="Durkin A."/>
            <person name="Radune D."/>
            <person name="Mohamoud Y."/>
            <person name="Shay R."/>
            <person name="Jin S."/>
            <person name="Zhang X."/>
            <person name="Lucey K."/>
            <person name="Ballor N.R."/>
            <person name="Ottesen E."/>
            <person name="Rosenthal R."/>
            <person name="Allen A."/>
            <person name="Leadbetter J.R."/>
            <person name="Paulsen I.T."/>
        </authorList>
    </citation>
    <scope>NUCLEOTIDE SEQUENCE [LARGE SCALE GENOMIC DNA]</scope>
    <source>
        <strain evidence="7">ATCC BAA-888 / DSM 13862 / ZAS-9</strain>
    </source>
</reference>
<dbReference type="EMBL" id="CP001841">
    <property type="protein sequence ID" value="AEF82932.1"/>
    <property type="molecule type" value="Genomic_DNA"/>
</dbReference>
<keyword evidence="2 4" id="KW-1133">Transmembrane helix</keyword>
<feature type="transmembrane region" description="Helical" evidence="4">
    <location>
        <begin position="392"/>
        <end position="413"/>
    </location>
</feature>
<dbReference type="STRING" id="545695.TREAZ_1316"/>
<dbReference type="InterPro" id="IPR020846">
    <property type="entry name" value="MFS_dom"/>
</dbReference>
<feature type="transmembrane region" description="Helical" evidence="4">
    <location>
        <begin position="230"/>
        <end position="247"/>
    </location>
</feature>
<evidence type="ECO:0000256" key="1">
    <source>
        <dbReference type="ARBA" id="ARBA00022692"/>
    </source>
</evidence>
<dbReference type="AlphaFoldDB" id="F5YFZ1"/>
<feature type="transmembrane region" description="Helical" evidence="4">
    <location>
        <begin position="16"/>
        <end position="34"/>
    </location>
</feature>
<dbReference type="PANTHER" id="PTHR23528:SF1">
    <property type="entry name" value="MAJOR FACILITATOR SUPERFAMILY (MFS) PROFILE DOMAIN-CONTAINING PROTEIN"/>
    <property type="match status" value="1"/>
</dbReference>
<dbReference type="FunCoup" id="F5YFZ1">
    <property type="interactions" value="295"/>
</dbReference>
<dbReference type="SUPFAM" id="SSF103473">
    <property type="entry name" value="MFS general substrate transporter"/>
    <property type="match status" value="1"/>
</dbReference>
<dbReference type="PROSITE" id="PS50850">
    <property type="entry name" value="MFS"/>
    <property type="match status" value="1"/>
</dbReference>
<feature type="transmembrane region" description="Helical" evidence="4">
    <location>
        <begin position="301"/>
        <end position="323"/>
    </location>
</feature>
<evidence type="ECO:0000256" key="2">
    <source>
        <dbReference type="ARBA" id="ARBA00022989"/>
    </source>
</evidence>
<feature type="domain" description="Major facilitator superfamily (MFS) profile" evidence="5">
    <location>
        <begin position="20"/>
        <end position="420"/>
    </location>
</feature>
<evidence type="ECO:0000256" key="3">
    <source>
        <dbReference type="ARBA" id="ARBA00023136"/>
    </source>
</evidence>
<protein>
    <submittedName>
        <fullName evidence="6">MFS transporter</fullName>
    </submittedName>
</protein>
<keyword evidence="1 4" id="KW-0812">Transmembrane</keyword>
<keyword evidence="3 4" id="KW-0472">Membrane</keyword>
<evidence type="ECO:0000259" key="5">
    <source>
        <dbReference type="PROSITE" id="PS50850"/>
    </source>
</evidence>
<evidence type="ECO:0000313" key="6">
    <source>
        <dbReference type="EMBL" id="AEF82932.1"/>
    </source>
</evidence>
<name>F5YFZ1_LEAAZ</name>
<dbReference type="eggNOG" id="COG2211">
    <property type="taxonomic scope" value="Bacteria"/>
</dbReference>
<dbReference type="InParanoid" id="F5YFZ1"/>
<dbReference type="OrthoDB" id="7584869at2"/>
<feature type="transmembrane region" description="Helical" evidence="4">
    <location>
        <begin position="267"/>
        <end position="289"/>
    </location>
</feature>
<evidence type="ECO:0000256" key="4">
    <source>
        <dbReference type="SAM" id="Phobius"/>
    </source>
</evidence>
<gene>
    <name evidence="6" type="ordered locus">TREAZ_1316</name>
</gene>
<dbReference type="PANTHER" id="PTHR23528">
    <property type="match status" value="1"/>
</dbReference>
<organism evidence="6 7">
    <name type="scientific">Leadbettera azotonutricia (strain ATCC BAA-888 / DSM 13862 / ZAS-9)</name>
    <name type="common">Treponema azotonutricium</name>
    <dbReference type="NCBI Taxonomy" id="545695"/>
    <lineage>
        <taxon>Bacteria</taxon>
        <taxon>Pseudomonadati</taxon>
        <taxon>Spirochaetota</taxon>
        <taxon>Spirochaetia</taxon>
        <taxon>Spirochaetales</taxon>
        <taxon>Breznakiellaceae</taxon>
        <taxon>Leadbettera</taxon>
    </lineage>
</organism>
<dbReference type="KEGG" id="taz:TREAZ_1316"/>
<feature type="transmembrane region" description="Helical" evidence="4">
    <location>
        <begin position="54"/>
        <end position="77"/>
    </location>
</feature>
<feature type="transmembrane region" description="Helical" evidence="4">
    <location>
        <begin position="114"/>
        <end position="131"/>
    </location>
</feature>
<feature type="transmembrane region" description="Helical" evidence="4">
    <location>
        <begin position="89"/>
        <end position="108"/>
    </location>
</feature>
<dbReference type="InterPro" id="IPR036259">
    <property type="entry name" value="MFS_trans_sf"/>
</dbReference>
<feature type="transmembrane region" description="Helical" evidence="4">
    <location>
        <begin position="180"/>
        <end position="200"/>
    </location>
</feature>
<dbReference type="HOGENOM" id="CLU_038661_0_0_12"/>
<feature type="transmembrane region" description="Helical" evidence="4">
    <location>
        <begin position="364"/>
        <end position="386"/>
    </location>
</feature>
<dbReference type="Pfam" id="PF07690">
    <property type="entry name" value="MFS_1"/>
    <property type="match status" value="1"/>
</dbReference>
<dbReference type="RefSeq" id="WP_015710684.1">
    <property type="nucleotide sequence ID" value="NC_015577.1"/>
</dbReference>
<evidence type="ECO:0000313" key="7">
    <source>
        <dbReference type="Proteomes" id="UP000009222"/>
    </source>
</evidence>
<dbReference type="InterPro" id="IPR011701">
    <property type="entry name" value="MFS"/>
</dbReference>
<sequence length="432" mass="46757">MRYTDPVKEKERGFRGYLGLTMLIGFGFLTMGLMDPLYDTYVPMFLRRYINSNAAVGGIMTLDNILQLFLIPLVSVWSDRTRTRIGRRMPFIAVMLPIAGILFALIPLSAASSLWALIVLLFVFNIFKTSVRGPVVALMPDTIPGVFRSEANGVINMMGGFGLIIGTLILAPMMNRDTELPFLISAFCIFAAVAVLLLFVREKLPEGEAEENVPMLASIRQAFSGNNASVPRILMALFFWFMAYEGLKPFLGLYMVESLKVSEGNAALAQGVAGIAGAAMAIPTGYMAHKIGRRNYIRHSLFILTFVLCLIPLCSPAAALLGLTGSSGALVFFLSLMFIYGAVWIGVVVNSFPMLWQMASFGTMGIYTGLYYTFSQSAAILAPPITGLVIDIAGYEGIFIFAAVCMLIAFFVMGGVSAGEAGSPAEAESKGN</sequence>
<accession>F5YFZ1</accession>
<feature type="transmembrane region" description="Helical" evidence="4">
    <location>
        <begin position="152"/>
        <end position="174"/>
    </location>
</feature>